<evidence type="ECO:0000256" key="1">
    <source>
        <dbReference type="SAM" id="MobiDB-lite"/>
    </source>
</evidence>
<feature type="domain" description="Mitochondria-eating protein C-terminal" evidence="2">
    <location>
        <begin position="305"/>
        <end position="385"/>
    </location>
</feature>
<dbReference type="EMBL" id="CP111014">
    <property type="protein sequence ID" value="WAQ97924.1"/>
    <property type="molecule type" value="Genomic_DNA"/>
</dbReference>
<feature type="compositionally biased region" description="Basic and acidic residues" evidence="1">
    <location>
        <begin position="152"/>
        <end position="164"/>
    </location>
</feature>
<reference evidence="3" key="1">
    <citation type="submission" date="2022-11" db="EMBL/GenBank/DDBJ databases">
        <title>Centuries of genome instability and evolution in soft-shell clam transmissible cancer (bioRxiv).</title>
        <authorList>
            <person name="Hart S.F.M."/>
            <person name="Yonemitsu M.A."/>
            <person name="Giersch R.M."/>
            <person name="Beal B.F."/>
            <person name="Arriagada G."/>
            <person name="Davis B.W."/>
            <person name="Ostrander E.A."/>
            <person name="Goff S.P."/>
            <person name="Metzger M.J."/>
        </authorList>
    </citation>
    <scope>NUCLEOTIDE SEQUENCE</scope>
    <source>
        <strain evidence="3">MELC-2E11</strain>
        <tissue evidence="3">Siphon/mantle</tissue>
    </source>
</reference>
<name>A0ABY7DN09_MYAAR</name>
<accession>A0ABY7DN09</accession>
<sequence>MRVEKPPNDPNDWLSESGRKTERPSPLYGANDWMSTGSNRDSGPLLQDETDHAINRDVLRLETAGSRRTEVAQANRVALPLRPSPTPADTPDLPVSTRILESVLDRMGRLDHPSVLEVSAAARELQALKAKVAQLEGKLQNKADWRPGQQGKRGETEAEEASLREQVKRKDRLITDYQIRRDCGQLYRPVRAGMAIRARGSQVNVDRGAPHCDAYIFCTEQVKHQRTTFTDLSALMKEAMIRPTYIHRETNSKYKYNLAGEGTPELARTASQAAQLLDDYQTLMCSQTIPGIQELFLDIKLPEIVPSEGLSNSVRDFAKRVVQLTWLMVVHVPPILFAWLEPNAAVRKEQYEFYQKRIGKRVQTTVWPAVFKSEGGELLKKGVVMAV</sequence>
<feature type="region of interest" description="Disordered" evidence="1">
    <location>
        <begin position="141"/>
        <end position="164"/>
    </location>
</feature>
<protein>
    <recommendedName>
        <fullName evidence="2">Mitochondria-eating protein C-terminal domain-containing protein</fullName>
    </recommendedName>
</protein>
<organism evidence="3 4">
    <name type="scientific">Mya arenaria</name>
    <name type="common">Soft-shell clam</name>
    <dbReference type="NCBI Taxonomy" id="6604"/>
    <lineage>
        <taxon>Eukaryota</taxon>
        <taxon>Metazoa</taxon>
        <taxon>Spiralia</taxon>
        <taxon>Lophotrochozoa</taxon>
        <taxon>Mollusca</taxon>
        <taxon>Bivalvia</taxon>
        <taxon>Autobranchia</taxon>
        <taxon>Heteroconchia</taxon>
        <taxon>Euheterodonta</taxon>
        <taxon>Imparidentia</taxon>
        <taxon>Neoheterodontei</taxon>
        <taxon>Myida</taxon>
        <taxon>Myoidea</taxon>
        <taxon>Myidae</taxon>
        <taxon>Mya</taxon>
    </lineage>
</organism>
<keyword evidence="4" id="KW-1185">Reference proteome</keyword>
<proteinExistence type="predicted"/>
<dbReference type="Pfam" id="PF16026">
    <property type="entry name" value="MIEAP"/>
    <property type="match status" value="1"/>
</dbReference>
<evidence type="ECO:0000259" key="2">
    <source>
        <dbReference type="Pfam" id="PF16026"/>
    </source>
</evidence>
<dbReference type="Proteomes" id="UP001164746">
    <property type="component" value="Chromosome 3"/>
</dbReference>
<feature type="region of interest" description="Disordered" evidence="1">
    <location>
        <begin position="1"/>
        <end position="47"/>
    </location>
</feature>
<evidence type="ECO:0000313" key="4">
    <source>
        <dbReference type="Proteomes" id="UP001164746"/>
    </source>
</evidence>
<gene>
    <name evidence="3" type="ORF">MAR_022297</name>
</gene>
<evidence type="ECO:0000313" key="3">
    <source>
        <dbReference type="EMBL" id="WAQ97924.1"/>
    </source>
</evidence>
<dbReference type="InterPro" id="IPR031981">
    <property type="entry name" value="MIEAP_C"/>
</dbReference>